<name>A0AC34R9B7_9BILA</name>
<organism evidence="1 2">
    <name type="scientific">Panagrolaimus sp. JU765</name>
    <dbReference type="NCBI Taxonomy" id="591449"/>
    <lineage>
        <taxon>Eukaryota</taxon>
        <taxon>Metazoa</taxon>
        <taxon>Ecdysozoa</taxon>
        <taxon>Nematoda</taxon>
        <taxon>Chromadorea</taxon>
        <taxon>Rhabditida</taxon>
        <taxon>Tylenchina</taxon>
        <taxon>Panagrolaimomorpha</taxon>
        <taxon>Panagrolaimoidea</taxon>
        <taxon>Panagrolaimidae</taxon>
        <taxon>Panagrolaimus</taxon>
    </lineage>
</organism>
<evidence type="ECO:0000313" key="2">
    <source>
        <dbReference type="WBParaSite" id="JU765_v2.g4604.t1"/>
    </source>
</evidence>
<reference evidence="2" key="1">
    <citation type="submission" date="2022-11" db="UniProtKB">
        <authorList>
            <consortium name="WormBaseParasite"/>
        </authorList>
    </citation>
    <scope>IDENTIFICATION</scope>
</reference>
<evidence type="ECO:0000313" key="1">
    <source>
        <dbReference type="Proteomes" id="UP000887576"/>
    </source>
</evidence>
<proteinExistence type="predicted"/>
<dbReference type="WBParaSite" id="JU765_v2.g4604.t1">
    <property type="protein sequence ID" value="JU765_v2.g4604.t1"/>
    <property type="gene ID" value="JU765_v2.g4604"/>
</dbReference>
<accession>A0AC34R9B7</accession>
<protein>
    <submittedName>
        <fullName evidence="2">Histone deacetylase complex subunit SAP18</fullName>
    </submittedName>
</protein>
<dbReference type="Proteomes" id="UP000887576">
    <property type="component" value="Unplaced"/>
</dbReference>
<sequence>MQSHVISEVDSKPEKVVNREKVCPFLLRIFVVSVRHNPIQEYKNGNAPRNELQIYTWMDCTLRELMMLIRDVNAESRPRGTSFDFSIVSPERFSSRMNIRPIGITINGSRNVDDTKTLADCKFEIGDFIDVAITPPRIPSRDFPRRSIEGPPGRRFDRDRRRF</sequence>